<proteinExistence type="predicted"/>
<evidence type="ECO:0000313" key="1">
    <source>
        <dbReference type="EMBL" id="CAP95973.1"/>
    </source>
</evidence>
<dbReference type="AlphaFoldDB" id="B6HJD9"/>
<name>B6HJD9_PENRW</name>
<dbReference type="Proteomes" id="UP000000724">
    <property type="component" value="Contig Pc00c21"/>
</dbReference>
<dbReference type="EMBL" id="AM920436">
    <property type="protein sequence ID" value="CAP95973.1"/>
    <property type="molecule type" value="Genomic_DNA"/>
</dbReference>
<dbReference type="VEuPathDB" id="FungiDB:PCH_Pc21g10760"/>
<reference evidence="1 2" key="1">
    <citation type="journal article" date="2008" name="Nat. Biotechnol.">
        <title>Genome sequencing and analysis of the filamentous fungus Penicillium chrysogenum.</title>
        <authorList>
            <person name="van den Berg M.A."/>
            <person name="Albang R."/>
            <person name="Albermann K."/>
            <person name="Badger J.H."/>
            <person name="Daran J.-M."/>
            <person name="Driessen A.J.M."/>
            <person name="Garcia-Estrada C."/>
            <person name="Fedorova N.D."/>
            <person name="Harris D.M."/>
            <person name="Heijne W.H.M."/>
            <person name="Joardar V.S."/>
            <person name="Kiel J.A.K.W."/>
            <person name="Kovalchuk A."/>
            <person name="Martin J.F."/>
            <person name="Nierman W.C."/>
            <person name="Nijland J.G."/>
            <person name="Pronk J.T."/>
            <person name="Roubos J.A."/>
            <person name="van der Klei I.J."/>
            <person name="van Peij N.N.M.E."/>
            <person name="Veenhuis M."/>
            <person name="von Doehren H."/>
            <person name="Wagner C."/>
            <person name="Wortman J.R."/>
            <person name="Bovenberg R.A.L."/>
        </authorList>
    </citation>
    <scope>NUCLEOTIDE SEQUENCE [LARGE SCALE GENOMIC DNA]</scope>
    <source>
        <strain evidence="2">ATCC 28089 / DSM 1075 / NRRL 1951 / Wisconsin 54-1255</strain>
    </source>
</reference>
<protein>
    <submittedName>
        <fullName evidence="1">Uncharacterized protein</fullName>
    </submittedName>
</protein>
<keyword evidence="2" id="KW-1185">Reference proteome</keyword>
<gene>
    <name evidence="1" type="ORF">Pc21g10760</name>
    <name evidence="1" type="ORF">PCH_Pc21g10760</name>
</gene>
<organism evidence="1 2">
    <name type="scientific">Penicillium rubens (strain ATCC 28089 / DSM 1075 / NRRL 1951 / Wisconsin 54-1255)</name>
    <name type="common">Penicillium chrysogenum</name>
    <dbReference type="NCBI Taxonomy" id="500485"/>
    <lineage>
        <taxon>Eukaryota</taxon>
        <taxon>Fungi</taxon>
        <taxon>Dikarya</taxon>
        <taxon>Ascomycota</taxon>
        <taxon>Pezizomycotina</taxon>
        <taxon>Eurotiomycetes</taxon>
        <taxon>Eurotiomycetidae</taxon>
        <taxon>Eurotiales</taxon>
        <taxon>Aspergillaceae</taxon>
        <taxon>Penicillium</taxon>
        <taxon>Penicillium chrysogenum species complex</taxon>
    </lineage>
</organism>
<dbReference type="OMA" id="ESAFICQ"/>
<dbReference type="HOGENOM" id="CLU_1938849_0_0_1"/>
<evidence type="ECO:0000313" key="2">
    <source>
        <dbReference type="Proteomes" id="UP000000724"/>
    </source>
</evidence>
<sequence length="130" mass="14420">MGWKDGPINSQCHLESAFICQSIPDTCPLNVMHCRCCQLHSLYPGFLVGMRISTTDAVRNYARTTETLSAAAHQLYPHQSNRSHLREAKTFSTIIWFPLPLLPATKALCGRPYGALVQSKYTAETLPAAL</sequence>
<accession>B6HJD9</accession>